<organism evidence="2 3">
    <name type="scientific">Folsomia candida</name>
    <name type="common">Springtail</name>
    <dbReference type="NCBI Taxonomy" id="158441"/>
    <lineage>
        <taxon>Eukaryota</taxon>
        <taxon>Metazoa</taxon>
        <taxon>Ecdysozoa</taxon>
        <taxon>Arthropoda</taxon>
        <taxon>Hexapoda</taxon>
        <taxon>Collembola</taxon>
        <taxon>Entomobryomorpha</taxon>
        <taxon>Isotomoidea</taxon>
        <taxon>Isotomidae</taxon>
        <taxon>Proisotominae</taxon>
        <taxon>Folsomia</taxon>
    </lineage>
</organism>
<dbReference type="Proteomes" id="UP000198287">
    <property type="component" value="Unassembled WGS sequence"/>
</dbReference>
<gene>
    <name evidence="2" type="ORF">Fcan01_16941</name>
</gene>
<feature type="transmembrane region" description="Helical" evidence="1">
    <location>
        <begin position="415"/>
        <end position="440"/>
    </location>
</feature>
<name>A0A226DRX5_FOLCA</name>
<keyword evidence="1" id="KW-1133">Transmembrane helix</keyword>
<keyword evidence="1" id="KW-0812">Transmembrane</keyword>
<sequence length="504" mass="57240">MYSKRVVIAWDACLKVSSLFGASELLLDSGTKRFYTKPYSRRNSQFNTILIIIQITFGASSLFQLSNLSNTTDYELCQFNFSYVILLAIFVPLICFKILATNCEDLVDGFNQALNYIFRVREIWVSLTDEEIASSYQTGNVLGWFFASVAVLVAGYSFFGGVAIYLIRILPFQWMSLILPKFRSQTLFCVHLGCYAHLLIISICTVGIALTIVASYVAATSWSIVSTKYLTIFSVFGKGGSLSDKEIASSYPTGTYLEWFFGSIAGLVAGYSFFGGVAIYVMDILPFHWTSLVPKKFRSRVLFCVHLGFYGYLLIISIVSAGIGIVIVAFYVAFVIPFNSEFDLNRKSGKYITYSSFRTTAILPMEYRCLELIHRRVMSHFSLAIVPFQAVVHKFTLFCNWMLLAHWESLGILRYLMIIAEVCTVAFCAEVLQTCGKFYAQSIKNRASWRPLGEDKYFRKWRKSVTPLYFGPQGYHVIRRLSILKFWKAIIRGTVRTVVTMHNV</sequence>
<feature type="transmembrane region" description="Helical" evidence="1">
    <location>
        <begin position="80"/>
        <end position="100"/>
    </location>
</feature>
<feature type="transmembrane region" description="Helical" evidence="1">
    <location>
        <begin position="301"/>
        <end position="331"/>
    </location>
</feature>
<keyword evidence="1" id="KW-0472">Membrane</keyword>
<feature type="transmembrane region" description="Helical" evidence="1">
    <location>
        <begin position="259"/>
        <end position="281"/>
    </location>
</feature>
<accession>A0A226DRX5</accession>
<dbReference type="EMBL" id="LNIX01000012">
    <property type="protein sequence ID" value="OXA47963.1"/>
    <property type="molecule type" value="Genomic_DNA"/>
</dbReference>
<reference evidence="2 3" key="1">
    <citation type="submission" date="2015-12" db="EMBL/GenBank/DDBJ databases">
        <title>The genome of Folsomia candida.</title>
        <authorList>
            <person name="Faddeeva A."/>
            <person name="Derks M.F."/>
            <person name="Anvar Y."/>
            <person name="Smit S."/>
            <person name="Van Straalen N."/>
            <person name="Roelofs D."/>
        </authorList>
    </citation>
    <scope>NUCLEOTIDE SEQUENCE [LARGE SCALE GENOMIC DNA]</scope>
    <source>
        <strain evidence="2 3">VU population</strain>
        <tissue evidence="2">Whole body</tissue>
    </source>
</reference>
<dbReference type="AlphaFoldDB" id="A0A226DRX5"/>
<feature type="transmembrane region" description="Helical" evidence="1">
    <location>
        <begin position="188"/>
        <end position="219"/>
    </location>
</feature>
<feature type="transmembrane region" description="Helical" evidence="1">
    <location>
        <begin position="46"/>
        <end position="68"/>
    </location>
</feature>
<feature type="transmembrane region" description="Helical" evidence="1">
    <location>
        <begin position="144"/>
        <end position="167"/>
    </location>
</feature>
<protein>
    <submittedName>
        <fullName evidence="2">Uncharacterized protein</fullName>
    </submittedName>
</protein>
<keyword evidence="3" id="KW-1185">Reference proteome</keyword>
<comment type="caution">
    <text evidence="2">The sequence shown here is derived from an EMBL/GenBank/DDBJ whole genome shotgun (WGS) entry which is preliminary data.</text>
</comment>
<evidence type="ECO:0000313" key="3">
    <source>
        <dbReference type="Proteomes" id="UP000198287"/>
    </source>
</evidence>
<evidence type="ECO:0000313" key="2">
    <source>
        <dbReference type="EMBL" id="OXA47963.1"/>
    </source>
</evidence>
<evidence type="ECO:0000256" key="1">
    <source>
        <dbReference type="SAM" id="Phobius"/>
    </source>
</evidence>
<proteinExistence type="predicted"/>